<dbReference type="EMBL" id="CAQN01000101">
    <property type="protein sequence ID" value="CCQ65058.1"/>
    <property type="molecule type" value="Genomic_DNA"/>
</dbReference>
<dbReference type="GO" id="GO:0005737">
    <property type="term" value="C:cytoplasm"/>
    <property type="evidence" value="ECO:0007669"/>
    <property type="project" value="TreeGrafter"/>
</dbReference>
<proteinExistence type="inferred from homology"/>
<keyword evidence="4 11" id="KW-0436">Ligase</keyword>
<dbReference type="SUPFAM" id="SSF53623">
    <property type="entry name" value="MurD-like peptide ligases, catalytic domain"/>
    <property type="match status" value="1"/>
</dbReference>
<dbReference type="InterPro" id="IPR018109">
    <property type="entry name" value="Folylpolyglutamate_synth_CS"/>
</dbReference>
<evidence type="ECO:0000256" key="1">
    <source>
        <dbReference type="ARBA" id="ARBA00001946"/>
    </source>
</evidence>
<dbReference type="PANTHER" id="PTHR11136">
    <property type="entry name" value="FOLYLPOLYGLUTAMATE SYNTHASE-RELATED"/>
    <property type="match status" value="1"/>
</dbReference>
<reference evidence="11 12" key="2">
    <citation type="submission" date="2013-09" db="EMBL/GenBank/DDBJ databases">
        <title>Whole genome comparison of six Crocosphaera watsonii strains with differing phenotypes.</title>
        <authorList>
            <person name="Bench S.R."/>
            <person name="Heller P."/>
            <person name="Frank I."/>
            <person name="Arciniega M."/>
            <person name="Shilova I.N."/>
            <person name="Zehr J.P."/>
        </authorList>
    </citation>
    <scope>NUCLEOTIDE SEQUENCE [LARGE SCALE GENOMIC DNA]</scope>
    <source>
        <strain evidence="11 12">WH 0402</strain>
    </source>
</reference>
<reference evidence="11 12" key="1">
    <citation type="submission" date="2013-01" db="EMBL/GenBank/DDBJ databases">
        <authorList>
            <person name="Bench S."/>
        </authorList>
    </citation>
    <scope>NUCLEOTIDE SEQUENCE [LARGE SCALE GENOMIC DNA]</scope>
    <source>
        <strain evidence="11 12">WH 0402</strain>
    </source>
</reference>
<evidence type="ECO:0000256" key="2">
    <source>
        <dbReference type="ARBA" id="ARBA00008276"/>
    </source>
</evidence>
<accession>T2JGU9</accession>
<protein>
    <recommendedName>
        <fullName evidence="3">tetrahydrofolate synthase</fullName>
        <ecNumber evidence="3">6.3.2.17</ecNumber>
    </recommendedName>
</protein>
<organism evidence="11 12">
    <name type="scientific">Crocosphaera watsonii WH 0402</name>
    <dbReference type="NCBI Taxonomy" id="1284629"/>
    <lineage>
        <taxon>Bacteria</taxon>
        <taxon>Bacillati</taxon>
        <taxon>Cyanobacteriota</taxon>
        <taxon>Cyanophyceae</taxon>
        <taxon>Oscillatoriophycideae</taxon>
        <taxon>Chroococcales</taxon>
        <taxon>Aphanothecaceae</taxon>
        <taxon>Crocosphaera</taxon>
    </lineage>
</organism>
<comment type="caution">
    <text evidence="11">The sequence shown here is derived from an EMBL/GenBank/DDBJ whole genome shotgun (WGS) entry which is preliminary data.</text>
</comment>
<evidence type="ECO:0000259" key="10">
    <source>
        <dbReference type="Pfam" id="PF08245"/>
    </source>
</evidence>
<dbReference type="FunFam" id="3.40.1190.10:FF:000011">
    <property type="entry name" value="Folylpolyglutamate synthase/dihydrofolate synthase"/>
    <property type="match status" value="1"/>
</dbReference>
<dbReference type="GO" id="GO:0046872">
    <property type="term" value="F:metal ion binding"/>
    <property type="evidence" value="ECO:0007669"/>
    <property type="project" value="UniProtKB-KW"/>
</dbReference>
<dbReference type="InterPro" id="IPR001645">
    <property type="entry name" value="Folylpolyglutamate_synth"/>
</dbReference>
<keyword evidence="8" id="KW-0460">Magnesium</keyword>
<dbReference type="InterPro" id="IPR013221">
    <property type="entry name" value="Mur_ligase_cen"/>
</dbReference>
<dbReference type="GO" id="GO:0008841">
    <property type="term" value="F:dihydrofolate synthase activity"/>
    <property type="evidence" value="ECO:0007669"/>
    <property type="project" value="TreeGrafter"/>
</dbReference>
<comment type="cofactor">
    <cofactor evidence="1">
        <name>Mg(2+)</name>
        <dbReference type="ChEBI" id="CHEBI:18420"/>
    </cofactor>
</comment>
<comment type="similarity">
    <text evidence="2">Belongs to the folylpolyglutamate synthase family.</text>
</comment>
<keyword evidence="6" id="KW-0547">Nucleotide-binding</keyword>
<evidence type="ECO:0000256" key="5">
    <source>
        <dbReference type="ARBA" id="ARBA00022723"/>
    </source>
</evidence>
<comment type="catalytic activity">
    <reaction evidence="9">
        <text>(6S)-5,6,7,8-tetrahydrofolyl-(gamma-L-Glu)(n) + L-glutamate + ATP = (6S)-5,6,7,8-tetrahydrofolyl-(gamma-L-Glu)(n+1) + ADP + phosphate + H(+)</text>
        <dbReference type="Rhea" id="RHEA:10580"/>
        <dbReference type="Rhea" id="RHEA-COMP:14738"/>
        <dbReference type="Rhea" id="RHEA-COMP:14740"/>
        <dbReference type="ChEBI" id="CHEBI:15378"/>
        <dbReference type="ChEBI" id="CHEBI:29985"/>
        <dbReference type="ChEBI" id="CHEBI:30616"/>
        <dbReference type="ChEBI" id="CHEBI:43474"/>
        <dbReference type="ChEBI" id="CHEBI:141005"/>
        <dbReference type="ChEBI" id="CHEBI:456216"/>
        <dbReference type="EC" id="6.3.2.17"/>
    </reaction>
</comment>
<name>T2JGU9_CROWT</name>
<evidence type="ECO:0000256" key="6">
    <source>
        <dbReference type="ARBA" id="ARBA00022741"/>
    </source>
</evidence>
<evidence type="ECO:0000256" key="8">
    <source>
        <dbReference type="ARBA" id="ARBA00022842"/>
    </source>
</evidence>
<evidence type="ECO:0000256" key="3">
    <source>
        <dbReference type="ARBA" id="ARBA00013025"/>
    </source>
</evidence>
<feature type="domain" description="Mur ligase central" evidence="10">
    <location>
        <begin position="41"/>
        <end position="184"/>
    </location>
</feature>
<dbReference type="EC" id="6.3.2.17" evidence="3"/>
<dbReference type="GO" id="GO:0004326">
    <property type="term" value="F:tetrahydrofolylpolyglutamate synthase activity"/>
    <property type="evidence" value="ECO:0007669"/>
    <property type="project" value="UniProtKB-EC"/>
</dbReference>
<dbReference type="AlphaFoldDB" id="T2JGU9"/>
<gene>
    <name evidence="11" type="ORF">CWATWH0402_81</name>
</gene>
<dbReference type="Pfam" id="PF08245">
    <property type="entry name" value="Mur_ligase_M"/>
    <property type="match status" value="1"/>
</dbReference>
<dbReference type="PANTHER" id="PTHR11136:SF0">
    <property type="entry name" value="DIHYDROFOLATE SYNTHETASE-RELATED"/>
    <property type="match status" value="1"/>
</dbReference>
<dbReference type="GO" id="GO:0005524">
    <property type="term" value="F:ATP binding"/>
    <property type="evidence" value="ECO:0007669"/>
    <property type="project" value="UniProtKB-KW"/>
</dbReference>
<evidence type="ECO:0000313" key="12">
    <source>
        <dbReference type="Proteomes" id="UP000018130"/>
    </source>
</evidence>
<evidence type="ECO:0000313" key="11">
    <source>
        <dbReference type="EMBL" id="CCQ65058.1"/>
    </source>
</evidence>
<evidence type="ECO:0000256" key="9">
    <source>
        <dbReference type="ARBA" id="ARBA00047493"/>
    </source>
</evidence>
<dbReference type="PROSITE" id="PS01011">
    <property type="entry name" value="FOLYLPOLYGLU_SYNT_1"/>
    <property type="match status" value="1"/>
</dbReference>
<keyword evidence="7" id="KW-0067">ATP-binding</keyword>
<evidence type="ECO:0000256" key="7">
    <source>
        <dbReference type="ARBA" id="ARBA00022840"/>
    </source>
</evidence>
<dbReference type="InterPro" id="IPR036565">
    <property type="entry name" value="Mur-like_cat_sf"/>
</dbReference>
<evidence type="ECO:0000256" key="4">
    <source>
        <dbReference type="ARBA" id="ARBA00022598"/>
    </source>
</evidence>
<dbReference type="Gene3D" id="3.40.1190.10">
    <property type="entry name" value="Mur-like, catalytic domain"/>
    <property type="match status" value="1"/>
</dbReference>
<dbReference type="NCBIfam" id="TIGR01499">
    <property type="entry name" value="folC"/>
    <property type="match status" value="1"/>
</dbReference>
<dbReference type="Proteomes" id="UP000018130">
    <property type="component" value="Unassembled WGS sequence"/>
</dbReference>
<keyword evidence="5" id="KW-0479">Metal-binding</keyword>
<sequence length="291" mass="32363">MSITSLLQSFQRFGVHLGLDRIKTLLAQLDNPHQHIPIIHVGGTNGKGSVCAYLSSILTEAGYRVGRYTSPHLIDWTERICINNQPIAESELETILIKIKNSINTTQDIPTQFEIITAAAWVYFYQQKVDIAVIEVGLGGRLDATNVCHRPLATVITSLSREHWQQLGPTITDIAGEKAGIFKSGCAVIMGQVPDEVKPVFQSHIDALNCPCTWIEPATLIDENLVVYENIKYSLPLLGKMQLNNSALAIEAIKILQQQGWNITKNIFSKELKKLNGWEEYNGLNGTIILF</sequence>